<protein>
    <submittedName>
        <fullName evidence="2">Uncharacterized protein</fullName>
    </submittedName>
</protein>
<evidence type="ECO:0000313" key="2">
    <source>
        <dbReference type="EMBL" id="CAF4393346.1"/>
    </source>
</evidence>
<evidence type="ECO:0000256" key="1">
    <source>
        <dbReference type="SAM" id="MobiDB-lite"/>
    </source>
</evidence>
<proteinExistence type="predicted"/>
<dbReference type="AlphaFoldDB" id="A0A820NSU9"/>
<dbReference type="Proteomes" id="UP000663881">
    <property type="component" value="Unassembled WGS sequence"/>
</dbReference>
<feature type="compositionally biased region" description="Polar residues" evidence="1">
    <location>
        <begin position="22"/>
        <end position="39"/>
    </location>
</feature>
<organism evidence="2 3">
    <name type="scientific">Adineta steineri</name>
    <dbReference type="NCBI Taxonomy" id="433720"/>
    <lineage>
        <taxon>Eukaryota</taxon>
        <taxon>Metazoa</taxon>
        <taxon>Spiralia</taxon>
        <taxon>Gnathifera</taxon>
        <taxon>Rotifera</taxon>
        <taxon>Eurotatoria</taxon>
        <taxon>Bdelloidea</taxon>
        <taxon>Adinetida</taxon>
        <taxon>Adinetidae</taxon>
        <taxon>Adineta</taxon>
    </lineage>
</organism>
<evidence type="ECO:0000313" key="3">
    <source>
        <dbReference type="Proteomes" id="UP000663881"/>
    </source>
</evidence>
<feature type="compositionally biased region" description="Low complexity" evidence="1">
    <location>
        <begin position="52"/>
        <end position="68"/>
    </location>
</feature>
<dbReference type="EMBL" id="CAJOAY010026770">
    <property type="protein sequence ID" value="CAF4393346.1"/>
    <property type="molecule type" value="Genomic_DNA"/>
</dbReference>
<name>A0A820NSU9_9BILA</name>
<reference evidence="2" key="1">
    <citation type="submission" date="2021-02" db="EMBL/GenBank/DDBJ databases">
        <authorList>
            <person name="Nowell W R."/>
        </authorList>
    </citation>
    <scope>NUCLEOTIDE SEQUENCE</scope>
</reference>
<sequence>MLEITQQQIQDAEKQKQSLLNSVSQLTITNETNNNGHKQNSSDESDEDNENEQVSVAAGAAATTTTSDDTNKETNPTEPDPIERPRVMAERTPNPVVEVVSEDIFQVKIADLGNACWTVC</sequence>
<feature type="region of interest" description="Disordered" evidence="1">
    <location>
        <begin position="22"/>
        <end position="93"/>
    </location>
</feature>
<accession>A0A820NSU9</accession>
<gene>
    <name evidence="2" type="ORF">OKA104_LOCUS51002</name>
</gene>
<comment type="caution">
    <text evidence="2">The sequence shown here is derived from an EMBL/GenBank/DDBJ whole genome shotgun (WGS) entry which is preliminary data.</text>
</comment>